<reference evidence="10 11" key="1">
    <citation type="journal article" date="2022" name="Environ. Microbiol. Rep.">
        <title>Eco-phylogenetic analyses reveal divergent evolution of vitamin B12 metabolism in the marine bacterial family 'Psychromonadaceae'.</title>
        <authorList>
            <person name="Jin X."/>
            <person name="Yang Y."/>
            <person name="Cao H."/>
            <person name="Gao B."/>
            <person name="Zhao Z."/>
        </authorList>
    </citation>
    <scope>NUCLEOTIDE SEQUENCE [LARGE SCALE GENOMIC DNA]</scope>
    <source>
        <strain evidence="10 11">MKS20</strain>
    </source>
</reference>
<evidence type="ECO:0000256" key="3">
    <source>
        <dbReference type="ARBA" id="ARBA00022741"/>
    </source>
</evidence>
<dbReference type="Gene3D" id="3.40.50.300">
    <property type="entry name" value="P-loop containing nucleotide triphosphate hydrolases"/>
    <property type="match status" value="1"/>
</dbReference>
<evidence type="ECO:0000256" key="5">
    <source>
        <dbReference type="ARBA" id="ARBA00022989"/>
    </source>
</evidence>
<evidence type="ECO:0000256" key="6">
    <source>
        <dbReference type="ARBA" id="ARBA00023136"/>
    </source>
</evidence>
<sequence length="580" mass="64050">MRNFFRLLELMRPQLGFMLLGALLSLLALLANISLLAVSGWFLTIMAMAGLTGASINYFTPGAVVRFLAIVRTVGRYAERVITHEATFRILAQLRYYFYQKLEPLLPYYQVQFQSADLLTRMQQDIDNLDNFYLRILLPAVVALVSVPLVCAAVAYFSVSLALVLALVLIILGLGLPYVSYLWARSQQQEKLNLNNQMQLGLVDGIFALRELVMYQVAERYQVSMLQLSSRFLQLELALQQKNSVSNLVNFLLVNALVLCSFIILVPLAAAGKLAPEYIASLSLLMLVSIETVMALPLACQLLPQTLASAQRLFDIVDMPVPHFNQGPDGLNNTVAIQAGAIAFNHLSFSYPGQQTYSLTDIHVTIQPGQKVAIIGPSGAGKSTLVNLLMGFWPTAAGQVTIAEQDINGFSKASLRQHIALMSQTGHIFNATIADNLRLANPDATTADMVQVCQQVGLGDFIASLEFGIDTWLGETGAGLSGGQKQRLQLAQVLLRDSRVLVLDEPSKGLDGLTEQKMMDEIFSHVNAKQQTLMMITHKPIMLQQMDLILVMAQGQIIAQGDHTSLMRTNEYYRDLLDYF</sequence>
<evidence type="ECO:0000256" key="7">
    <source>
        <dbReference type="SAM" id="Phobius"/>
    </source>
</evidence>
<evidence type="ECO:0000256" key="1">
    <source>
        <dbReference type="ARBA" id="ARBA00004651"/>
    </source>
</evidence>
<feature type="domain" description="ABC transporter" evidence="8">
    <location>
        <begin position="342"/>
        <end position="579"/>
    </location>
</feature>
<dbReference type="SMART" id="SM00382">
    <property type="entry name" value="AAA"/>
    <property type="match status" value="1"/>
</dbReference>
<dbReference type="InterPro" id="IPR036640">
    <property type="entry name" value="ABC1_TM_sf"/>
</dbReference>
<dbReference type="InterPro" id="IPR039421">
    <property type="entry name" value="Type_1_exporter"/>
</dbReference>
<name>A0ABS8W5M6_9GAMM</name>
<accession>A0ABS8W5M6</accession>
<dbReference type="Pfam" id="PF00005">
    <property type="entry name" value="ABC_tran"/>
    <property type="match status" value="1"/>
</dbReference>
<dbReference type="PROSITE" id="PS50893">
    <property type="entry name" value="ABC_TRANSPORTER_2"/>
    <property type="match status" value="1"/>
</dbReference>
<keyword evidence="4" id="KW-0067">ATP-binding</keyword>
<feature type="transmembrane region" description="Helical" evidence="7">
    <location>
        <begin position="248"/>
        <end position="272"/>
    </location>
</feature>
<keyword evidence="11" id="KW-1185">Reference proteome</keyword>
<gene>
    <name evidence="10" type="primary">cydC</name>
    <name evidence="10" type="ORF">K6Y31_00925</name>
</gene>
<keyword evidence="2 7" id="KW-0812">Transmembrane</keyword>
<evidence type="ECO:0000313" key="10">
    <source>
        <dbReference type="EMBL" id="MCE2593382.1"/>
    </source>
</evidence>
<evidence type="ECO:0000259" key="8">
    <source>
        <dbReference type="PROSITE" id="PS50893"/>
    </source>
</evidence>
<evidence type="ECO:0000256" key="4">
    <source>
        <dbReference type="ARBA" id="ARBA00022840"/>
    </source>
</evidence>
<dbReference type="InterPro" id="IPR027417">
    <property type="entry name" value="P-loop_NTPase"/>
</dbReference>
<keyword evidence="6 7" id="KW-0472">Membrane</keyword>
<feature type="domain" description="ABC transmembrane type-1" evidence="9">
    <location>
        <begin position="19"/>
        <end position="305"/>
    </location>
</feature>
<dbReference type="CDD" id="cd18585">
    <property type="entry name" value="ABC_6TM_CydC"/>
    <property type="match status" value="1"/>
</dbReference>
<dbReference type="InterPro" id="IPR017871">
    <property type="entry name" value="ABC_transporter-like_CS"/>
</dbReference>
<dbReference type="InterPro" id="IPR003439">
    <property type="entry name" value="ABC_transporter-like_ATP-bd"/>
</dbReference>
<keyword evidence="3" id="KW-0547">Nucleotide-binding</keyword>
<feature type="transmembrane region" description="Helical" evidence="7">
    <location>
        <begin position="163"/>
        <end position="184"/>
    </location>
</feature>
<organism evidence="10 11">
    <name type="scientific">Motilimonas cestriensis</name>
    <dbReference type="NCBI Taxonomy" id="2742685"/>
    <lineage>
        <taxon>Bacteria</taxon>
        <taxon>Pseudomonadati</taxon>
        <taxon>Pseudomonadota</taxon>
        <taxon>Gammaproteobacteria</taxon>
        <taxon>Alteromonadales</taxon>
        <taxon>Alteromonadales genera incertae sedis</taxon>
        <taxon>Motilimonas</taxon>
    </lineage>
</organism>
<evidence type="ECO:0000313" key="11">
    <source>
        <dbReference type="Proteomes" id="UP001201273"/>
    </source>
</evidence>
<evidence type="ECO:0000256" key="2">
    <source>
        <dbReference type="ARBA" id="ARBA00022692"/>
    </source>
</evidence>
<dbReference type="PROSITE" id="PS00211">
    <property type="entry name" value="ABC_TRANSPORTER_1"/>
    <property type="match status" value="1"/>
</dbReference>
<dbReference type="Gene3D" id="1.20.1560.10">
    <property type="entry name" value="ABC transporter type 1, transmembrane domain"/>
    <property type="match status" value="1"/>
</dbReference>
<dbReference type="InterPro" id="IPR011527">
    <property type="entry name" value="ABC1_TM_dom"/>
</dbReference>
<feature type="transmembrane region" description="Helical" evidence="7">
    <location>
        <begin position="132"/>
        <end position="157"/>
    </location>
</feature>
<dbReference type="PANTHER" id="PTHR24221">
    <property type="entry name" value="ATP-BINDING CASSETTE SUB-FAMILY B"/>
    <property type="match status" value="1"/>
</dbReference>
<dbReference type="PROSITE" id="PS50929">
    <property type="entry name" value="ABC_TM1F"/>
    <property type="match status" value="1"/>
</dbReference>
<dbReference type="NCBIfam" id="TIGR02868">
    <property type="entry name" value="CydC"/>
    <property type="match status" value="1"/>
</dbReference>
<evidence type="ECO:0000259" key="9">
    <source>
        <dbReference type="PROSITE" id="PS50929"/>
    </source>
</evidence>
<dbReference type="InterPro" id="IPR014223">
    <property type="entry name" value="ABC_CydC/D"/>
</dbReference>
<dbReference type="Proteomes" id="UP001201273">
    <property type="component" value="Unassembled WGS sequence"/>
</dbReference>
<dbReference type="SUPFAM" id="SSF90123">
    <property type="entry name" value="ABC transporter transmembrane region"/>
    <property type="match status" value="1"/>
</dbReference>
<protein>
    <submittedName>
        <fullName evidence="10">Thiol reductant ABC exporter subunit CydC</fullName>
    </submittedName>
</protein>
<dbReference type="EMBL" id="JAIMJA010000001">
    <property type="protein sequence ID" value="MCE2593382.1"/>
    <property type="molecule type" value="Genomic_DNA"/>
</dbReference>
<proteinExistence type="predicted"/>
<keyword evidence="5 7" id="KW-1133">Transmembrane helix</keyword>
<comment type="subcellular location">
    <subcellularLocation>
        <location evidence="1">Cell membrane</location>
        <topology evidence="1">Multi-pass membrane protein</topology>
    </subcellularLocation>
</comment>
<dbReference type="SUPFAM" id="SSF52540">
    <property type="entry name" value="P-loop containing nucleoside triphosphate hydrolases"/>
    <property type="match status" value="1"/>
</dbReference>
<dbReference type="PANTHER" id="PTHR24221:SF653">
    <property type="entry name" value="TRANSPORT ATP-BINDING PROTEIN CYDC"/>
    <property type="match status" value="1"/>
</dbReference>
<dbReference type="InterPro" id="IPR003593">
    <property type="entry name" value="AAA+_ATPase"/>
</dbReference>
<comment type="caution">
    <text evidence="10">The sequence shown here is derived from an EMBL/GenBank/DDBJ whole genome shotgun (WGS) entry which is preliminary data.</text>
</comment>
<feature type="transmembrane region" description="Helical" evidence="7">
    <location>
        <begin position="40"/>
        <end position="59"/>
    </location>
</feature>
<dbReference type="RefSeq" id="WP_233050995.1">
    <property type="nucleotide sequence ID" value="NZ_JAIMJA010000001.1"/>
</dbReference>